<protein>
    <recommendedName>
        <fullName evidence="3">DUF2336 domain-containing protein</fullName>
    </recommendedName>
</protein>
<organism evidence="1 2">
    <name type="scientific">Microvirga arsenatis</name>
    <dbReference type="NCBI Taxonomy" id="2692265"/>
    <lineage>
        <taxon>Bacteria</taxon>
        <taxon>Pseudomonadati</taxon>
        <taxon>Pseudomonadota</taxon>
        <taxon>Alphaproteobacteria</taxon>
        <taxon>Hyphomicrobiales</taxon>
        <taxon>Methylobacteriaceae</taxon>
        <taxon>Microvirga</taxon>
    </lineage>
</organism>
<sequence>MASSANPDPWSGLSGFGSSEGATSDARAALLRINAEMFVAAPARDRESIETFEALVLGFLPRADSATLAELARILAPCEDTPASIRDHLARHSPTVGAASCPGGWRHELATAEGRLRLARRSGIAAPAADRLLVLGEEPVEDALAGNPDLPPGCAPFATLLQRARHRPALAGILLARPDLGTMDEAALYLAADRARRHAIRERVAAHLARRRVSLACRLSQDDVADLLAASRKGDDGRFEALLTAALGFPATTEWRLLRIGRHRLLALALKALGVSRRDGGRILLTLHPALSHPLSALKELLREMRDVPEPVALSLVEAILGVRALSGEGGAH</sequence>
<evidence type="ECO:0008006" key="3">
    <source>
        <dbReference type="Google" id="ProtNLM"/>
    </source>
</evidence>
<dbReference type="Proteomes" id="UP000818323">
    <property type="component" value="Unassembled WGS sequence"/>
</dbReference>
<dbReference type="RefSeq" id="WP_161723146.1">
    <property type="nucleotide sequence ID" value="NZ_JAAAXI010000007.1"/>
</dbReference>
<accession>A0ABW9Z1K5</accession>
<comment type="caution">
    <text evidence="1">The sequence shown here is derived from an EMBL/GenBank/DDBJ whole genome shotgun (WGS) entry which is preliminary data.</text>
</comment>
<evidence type="ECO:0000313" key="1">
    <source>
        <dbReference type="EMBL" id="NBJ26315.1"/>
    </source>
</evidence>
<reference evidence="1 2" key="1">
    <citation type="submission" date="2020-01" db="EMBL/GenBank/DDBJ databases">
        <title>Microvirga sp. nov., an arsenate reduction bacterium isolated from Tibet hotspring sediments.</title>
        <authorList>
            <person name="Yuan C.-G."/>
        </authorList>
    </citation>
    <scope>NUCLEOTIDE SEQUENCE [LARGE SCALE GENOMIC DNA]</scope>
    <source>
        <strain evidence="1 2">SYSU G3D203</strain>
    </source>
</reference>
<dbReference type="EMBL" id="JAAAXJ010000012">
    <property type="protein sequence ID" value="NBJ26315.1"/>
    <property type="molecule type" value="Genomic_DNA"/>
</dbReference>
<keyword evidence="2" id="KW-1185">Reference proteome</keyword>
<evidence type="ECO:0000313" key="2">
    <source>
        <dbReference type="Proteomes" id="UP000818323"/>
    </source>
</evidence>
<gene>
    <name evidence="1" type="ORF">GR303_18400</name>
</gene>
<proteinExistence type="predicted"/>
<name>A0ABW9Z1K5_9HYPH</name>